<protein>
    <submittedName>
        <fullName evidence="2">Calcineurin-like phosphoesterase superfamily domain</fullName>
    </submittedName>
</protein>
<name>A0A174V287_9FIRM</name>
<accession>A0A174V287</accession>
<gene>
    <name evidence="2" type="ORF">ERS852406_01878</name>
    <name evidence="3" type="ORF">G5B05_08945</name>
</gene>
<dbReference type="RefSeq" id="WP_055221852.1">
    <property type="nucleotide sequence ID" value="NZ_CAXSRP010000006.1"/>
</dbReference>
<evidence type="ECO:0000313" key="5">
    <source>
        <dbReference type="Proteomes" id="UP000768180"/>
    </source>
</evidence>
<dbReference type="STRING" id="1150298.ERS852406_01878"/>
<feature type="domain" description="Calcineurin-like phosphoesterase" evidence="1">
    <location>
        <begin position="1"/>
        <end position="200"/>
    </location>
</feature>
<dbReference type="EMBL" id="JAAITQ010000014">
    <property type="protein sequence ID" value="NSE16531.1"/>
    <property type="molecule type" value="Genomic_DNA"/>
</dbReference>
<dbReference type="Gene3D" id="3.60.21.10">
    <property type="match status" value="1"/>
</dbReference>
<dbReference type="Proteomes" id="UP000095706">
    <property type="component" value="Unassembled WGS sequence"/>
</dbReference>
<dbReference type="Proteomes" id="UP000768180">
    <property type="component" value="Unassembled WGS sequence"/>
</dbReference>
<evidence type="ECO:0000313" key="2">
    <source>
        <dbReference type="EMBL" id="CUO39374.1"/>
    </source>
</evidence>
<dbReference type="AlphaFoldDB" id="A0A174V287"/>
<dbReference type="GO" id="GO:0016787">
    <property type="term" value="F:hydrolase activity"/>
    <property type="evidence" value="ECO:0007669"/>
    <property type="project" value="InterPro"/>
</dbReference>
<sequence length="237" mass="27458">MKILVIPDVHLKPQMFKQATALMHQGIADRAVCLMDIPDDWDKQYNVGLYEETYDEAIRFAKAFPETAWCYGNHDLSYLWHCLESGYSSMASMTVQRKLLDLREAVPEDNPIKYVQRIDNVLFSHGGVLNFFVEEYVPRAKYNDVDAVLETINQLGRIEMWNDASPIWLRPQHSKMRLYKPRKLLQVVGHTPMDAITKEGNLISTDVFSTYRDGKPIGTEEFLLLDTVTWEYCGIKM</sequence>
<dbReference type="Pfam" id="PF00149">
    <property type="entry name" value="Metallophos"/>
    <property type="match status" value="1"/>
</dbReference>
<organism evidence="2 4">
    <name type="scientific">Fusicatenibacter saccharivorans</name>
    <dbReference type="NCBI Taxonomy" id="1150298"/>
    <lineage>
        <taxon>Bacteria</taxon>
        <taxon>Bacillati</taxon>
        <taxon>Bacillota</taxon>
        <taxon>Clostridia</taxon>
        <taxon>Lachnospirales</taxon>
        <taxon>Lachnospiraceae</taxon>
        <taxon>Fusicatenibacter</taxon>
    </lineage>
</organism>
<evidence type="ECO:0000259" key="1">
    <source>
        <dbReference type="Pfam" id="PF00149"/>
    </source>
</evidence>
<dbReference type="EMBL" id="CYYV01000008">
    <property type="protein sequence ID" value="CUO39374.1"/>
    <property type="molecule type" value="Genomic_DNA"/>
</dbReference>
<dbReference type="InterPro" id="IPR004843">
    <property type="entry name" value="Calcineurin-like_PHP"/>
</dbReference>
<keyword evidence="5" id="KW-1185">Reference proteome</keyword>
<evidence type="ECO:0000313" key="3">
    <source>
        <dbReference type="EMBL" id="NSE16531.1"/>
    </source>
</evidence>
<dbReference type="SUPFAM" id="SSF56300">
    <property type="entry name" value="Metallo-dependent phosphatases"/>
    <property type="match status" value="1"/>
</dbReference>
<reference evidence="3" key="3">
    <citation type="submission" date="2020-02" db="EMBL/GenBank/DDBJ databases">
        <authorList>
            <person name="Littmann E."/>
            <person name="Sorbara M."/>
        </authorList>
    </citation>
    <scope>NUCLEOTIDE SEQUENCE</scope>
    <source>
        <strain evidence="3">MSK.14.54</strain>
    </source>
</reference>
<dbReference type="OrthoDB" id="2033705at2"/>
<proteinExistence type="predicted"/>
<evidence type="ECO:0000313" key="4">
    <source>
        <dbReference type="Proteomes" id="UP000095706"/>
    </source>
</evidence>
<reference evidence="3 5" key="2">
    <citation type="journal article" date="2020" name="Cell Host Microbe">
        <title>Functional and Genomic Variation between Human-Derived Isolates of Lachnospiraceae Reveals Inter- and Intra-Species Diversity.</title>
        <authorList>
            <person name="Sorbara M.T."/>
            <person name="Littmann E.R."/>
            <person name="Fontana E."/>
            <person name="Moody T.U."/>
            <person name="Kohout C.E."/>
            <person name="Gjonbalaj M."/>
            <person name="Eaton V."/>
            <person name="Seok R."/>
            <person name="Leiner I.M."/>
            <person name="Pamer E.G."/>
        </authorList>
    </citation>
    <scope>NUCLEOTIDE SEQUENCE [LARGE SCALE GENOMIC DNA]</scope>
    <source>
        <strain evidence="3 5">MSK.14.54</strain>
    </source>
</reference>
<dbReference type="InterPro" id="IPR029052">
    <property type="entry name" value="Metallo-depent_PP-like"/>
</dbReference>
<reference evidence="2 4" key="1">
    <citation type="submission" date="2015-09" db="EMBL/GenBank/DDBJ databases">
        <authorList>
            <consortium name="Pathogen Informatics"/>
        </authorList>
    </citation>
    <scope>NUCLEOTIDE SEQUENCE [LARGE SCALE GENOMIC DNA]</scope>
    <source>
        <strain evidence="2 4">2789STDY5608849</strain>
    </source>
</reference>